<reference evidence="2" key="1">
    <citation type="journal article" date="2023" name="Mol. Biol. Evol.">
        <title>Third-Generation Sequencing Reveals the Adaptive Role of the Epigenome in Three Deep-Sea Polychaetes.</title>
        <authorList>
            <person name="Perez M."/>
            <person name="Aroh O."/>
            <person name="Sun Y."/>
            <person name="Lan Y."/>
            <person name="Juniper S.K."/>
            <person name="Young C.R."/>
            <person name="Angers B."/>
            <person name="Qian P.Y."/>
        </authorList>
    </citation>
    <scope>NUCLEOTIDE SEQUENCE</scope>
    <source>
        <strain evidence="2">P08H-3</strain>
    </source>
</reference>
<dbReference type="AlphaFoldDB" id="A0AAD9K3Y2"/>
<feature type="compositionally biased region" description="Polar residues" evidence="1">
    <location>
        <begin position="73"/>
        <end position="91"/>
    </location>
</feature>
<evidence type="ECO:0000313" key="2">
    <source>
        <dbReference type="EMBL" id="KAK2164339.1"/>
    </source>
</evidence>
<protein>
    <submittedName>
        <fullName evidence="2">Uncharacterized protein</fullName>
    </submittedName>
</protein>
<name>A0AAD9K3Y2_9ANNE</name>
<evidence type="ECO:0000313" key="3">
    <source>
        <dbReference type="Proteomes" id="UP001208570"/>
    </source>
</evidence>
<evidence type="ECO:0000256" key="1">
    <source>
        <dbReference type="SAM" id="MobiDB-lite"/>
    </source>
</evidence>
<accession>A0AAD9K3Y2</accession>
<proteinExistence type="predicted"/>
<dbReference type="Proteomes" id="UP001208570">
    <property type="component" value="Unassembled WGS sequence"/>
</dbReference>
<feature type="region of interest" description="Disordered" evidence="1">
    <location>
        <begin position="57"/>
        <end position="102"/>
    </location>
</feature>
<sequence length="181" mass="20349">MSSYYFQRVVIIVQYQGQDGGPPYTTDDWETRLVRGARCSHHTGLVLWREKMSRRKQTKPRHFDVIPGEDEPTATTTASSPVVGLENTTPSPGQPQGGELPQDIAITSTVEEDTKKRGRRLILGPKLVGPPNETIGPLEASFSSHSQKRAYGTRKFRCVISESTLALLCPWLRVFDKMWLH</sequence>
<gene>
    <name evidence="2" type="ORF">LSH36_65g01043</name>
</gene>
<organism evidence="2 3">
    <name type="scientific">Paralvinella palmiformis</name>
    <dbReference type="NCBI Taxonomy" id="53620"/>
    <lineage>
        <taxon>Eukaryota</taxon>
        <taxon>Metazoa</taxon>
        <taxon>Spiralia</taxon>
        <taxon>Lophotrochozoa</taxon>
        <taxon>Annelida</taxon>
        <taxon>Polychaeta</taxon>
        <taxon>Sedentaria</taxon>
        <taxon>Canalipalpata</taxon>
        <taxon>Terebellida</taxon>
        <taxon>Terebelliformia</taxon>
        <taxon>Alvinellidae</taxon>
        <taxon>Paralvinella</taxon>
    </lineage>
</organism>
<keyword evidence="3" id="KW-1185">Reference proteome</keyword>
<comment type="caution">
    <text evidence="2">The sequence shown here is derived from an EMBL/GenBank/DDBJ whole genome shotgun (WGS) entry which is preliminary data.</text>
</comment>
<dbReference type="EMBL" id="JAODUP010000065">
    <property type="protein sequence ID" value="KAK2164339.1"/>
    <property type="molecule type" value="Genomic_DNA"/>
</dbReference>